<dbReference type="RefSeq" id="WP_188681027.1">
    <property type="nucleotide sequence ID" value="NZ_BMNY01000001.1"/>
</dbReference>
<keyword evidence="1" id="KW-0963">Cytoplasm</keyword>
<evidence type="ECO:0000256" key="2">
    <source>
        <dbReference type="ARBA" id="ARBA00022618"/>
    </source>
</evidence>
<keyword evidence="4" id="KW-0131">Cell cycle</keyword>
<proteinExistence type="predicted"/>
<evidence type="ECO:0000256" key="3">
    <source>
        <dbReference type="ARBA" id="ARBA00022829"/>
    </source>
</evidence>
<evidence type="ECO:0000256" key="4">
    <source>
        <dbReference type="ARBA" id="ARBA00023306"/>
    </source>
</evidence>
<reference evidence="5" key="2">
    <citation type="submission" date="2022-09" db="EMBL/GenBank/DDBJ databases">
        <authorList>
            <person name="Sun Q."/>
            <person name="Ohkuma M."/>
        </authorList>
    </citation>
    <scope>NUCLEOTIDE SEQUENCE</scope>
    <source>
        <strain evidence="5">JCM 13583</strain>
    </source>
</reference>
<dbReference type="GO" id="GO:0051304">
    <property type="term" value="P:chromosome separation"/>
    <property type="evidence" value="ECO:0007669"/>
    <property type="project" value="InterPro"/>
</dbReference>
<accession>A0AA37BS58</accession>
<dbReference type="EMBL" id="BMNY01000001">
    <property type="protein sequence ID" value="GGM75101.1"/>
    <property type="molecule type" value="Genomic_DNA"/>
</dbReference>
<dbReference type="Proteomes" id="UP000632195">
    <property type="component" value="Unassembled WGS sequence"/>
</dbReference>
<protein>
    <recommendedName>
        <fullName evidence="7">SMC-Scp complex subunit ScpB</fullName>
    </recommendedName>
</protein>
<evidence type="ECO:0000256" key="1">
    <source>
        <dbReference type="ARBA" id="ARBA00022490"/>
    </source>
</evidence>
<reference evidence="5" key="1">
    <citation type="journal article" date="2014" name="Int. J. Syst. Evol. Microbiol.">
        <title>Complete genome sequence of Corynebacterium casei LMG S-19264T (=DSM 44701T), isolated from a smear-ripened cheese.</title>
        <authorList>
            <consortium name="US DOE Joint Genome Institute (JGI-PGF)"/>
            <person name="Walter F."/>
            <person name="Albersmeier A."/>
            <person name="Kalinowski J."/>
            <person name="Ruckert C."/>
        </authorList>
    </citation>
    <scope>NUCLEOTIDE SEQUENCE</scope>
    <source>
        <strain evidence="5">JCM 13583</strain>
    </source>
</reference>
<evidence type="ECO:0000313" key="6">
    <source>
        <dbReference type="Proteomes" id="UP000632195"/>
    </source>
</evidence>
<keyword evidence="6" id="KW-1185">Reference proteome</keyword>
<dbReference type="AlphaFoldDB" id="A0AA37BS58"/>
<evidence type="ECO:0008006" key="7">
    <source>
        <dbReference type="Google" id="ProtNLM"/>
    </source>
</evidence>
<keyword evidence="2" id="KW-0132">Cell division</keyword>
<organism evidence="5 6">
    <name type="scientific">Thermogymnomonas acidicola</name>
    <dbReference type="NCBI Taxonomy" id="399579"/>
    <lineage>
        <taxon>Archaea</taxon>
        <taxon>Methanobacteriati</taxon>
        <taxon>Thermoplasmatota</taxon>
        <taxon>Thermoplasmata</taxon>
        <taxon>Thermoplasmatales</taxon>
        <taxon>Thermogymnomonas</taxon>
    </lineage>
</organism>
<comment type="caution">
    <text evidence="5">The sequence shown here is derived from an EMBL/GenBank/DDBJ whole genome shotgun (WGS) entry which is preliminary data.</text>
</comment>
<dbReference type="InterPro" id="IPR005234">
    <property type="entry name" value="ScpB_csome_segregation"/>
</dbReference>
<gene>
    <name evidence="5" type="ORF">GCM10007108_11320</name>
</gene>
<dbReference type="PANTHER" id="PTHR34298">
    <property type="entry name" value="SEGREGATION AND CONDENSATION PROTEIN B"/>
    <property type="match status" value="1"/>
</dbReference>
<dbReference type="GO" id="GO:0051301">
    <property type="term" value="P:cell division"/>
    <property type="evidence" value="ECO:0007669"/>
    <property type="project" value="UniProtKB-KW"/>
</dbReference>
<dbReference type="InterPro" id="IPR036388">
    <property type="entry name" value="WH-like_DNA-bd_sf"/>
</dbReference>
<keyword evidence="3" id="KW-0159">Chromosome partition</keyword>
<dbReference type="InterPro" id="IPR036390">
    <property type="entry name" value="WH_DNA-bd_sf"/>
</dbReference>
<name>A0AA37BS58_9ARCH</name>
<dbReference type="Pfam" id="PF04079">
    <property type="entry name" value="SMC_ScpB"/>
    <property type="match status" value="1"/>
</dbReference>
<dbReference type="Gene3D" id="1.10.10.10">
    <property type="entry name" value="Winged helix-like DNA-binding domain superfamily/Winged helix DNA-binding domain"/>
    <property type="match status" value="2"/>
</dbReference>
<dbReference type="SUPFAM" id="SSF46785">
    <property type="entry name" value="Winged helix' DNA-binding domain"/>
    <property type="match status" value="2"/>
</dbReference>
<sequence>MDLIRRLEALLFATRQPLSVSDLSSLVGEEEGAVRKALRQLVKQYSGDGTAMEIRRIGHRYRMALKSEYVELAMPVAEAEMSRSEIDALAYIAKHPGCFRGELRYVVGSDYKSVLQSLKKKGLIYTRRYRNSERVRLTKAFYERFEIKEQQGEGKDVS</sequence>
<evidence type="ECO:0000313" key="5">
    <source>
        <dbReference type="EMBL" id="GGM75101.1"/>
    </source>
</evidence>
<dbReference type="PANTHER" id="PTHR34298:SF2">
    <property type="entry name" value="SEGREGATION AND CONDENSATION PROTEIN B"/>
    <property type="match status" value="1"/>
</dbReference>